<feature type="signal peptide" evidence="2">
    <location>
        <begin position="1"/>
        <end position="22"/>
    </location>
</feature>
<name>A0A023G4V2_AMBTT</name>
<feature type="region of interest" description="Disordered" evidence="1">
    <location>
        <begin position="25"/>
        <end position="142"/>
    </location>
</feature>
<sequence>MANMRISVVAFVCLCMVALAFAQGGSLGRPRKGQGGNRPKPNPKHKAGGASGYQRLDESPTSGRRSSPQGRRLESGHPRPPSPQGKRPQNGRARRPSSPISEGILDAHPGAPGGYQLLEDAYGRPRPQGSPDLHAKRYNGRD</sequence>
<accession>A0A023G4V2</accession>
<organism evidence="3">
    <name type="scientific">Amblyomma triste</name>
    <name type="common">Neotropical tick</name>
    <dbReference type="NCBI Taxonomy" id="251400"/>
    <lineage>
        <taxon>Eukaryota</taxon>
        <taxon>Metazoa</taxon>
        <taxon>Ecdysozoa</taxon>
        <taxon>Arthropoda</taxon>
        <taxon>Chelicerata</taxon>
        <taxon>Arachnida</taxon>
        <taxon>Acari</taxon>
        <taxon>Parasitiformes</taxon>
        <taxon>Ixodida</taxon>
        <taxon>Ixodoidea</taxon>
        <taxon>Ixodidae</taxon>
        <taxon>Amblyomminae</taxon>
        <taxon>Amblyomma</taxon>
    </lineage>
</organism>
<keyword evidence="2" id="KW-0732">Signal</keyword>
<evidence type="ECO:0000256" key="1">
    <source>
        <dbReference type="SAM" id="MobiDB-lite"/>
    </source>
</evidence>
<dbReference type="AlphaFoldDB" id="A0A023G4V2"/>
<protein>
    <submittedName>
        <fullName evidence="3">Putative basic salivary proline-rich protein 2</fullName>
    </submittedName>
</protein>
<reference evidence="3" key="1">
    <citation type="submission" date="2014-03" db="EMBL/GenBank/DDBJ databases">
        <title>The sialotranscriptome of Amblyomma triste, Amblyomma parvum and Amblyomma cajennense ticks, uncovered by 454-based RNA-seq.</title>
        <authorList>
            <person name="Garcia G.R."/>
            <person name="Gardinassi L.G."/>
            <person name="Ribeiro J.M."/>
            <person name="Anatriello E."/>
            <person name="Ferreira B.R."/>
            <person name="Moreira H.N."/>
            <person name="Mafra C."/>
            <person name="Olegario M.M."/>
            <person name="Szabo P.J."/>
            <person name="Miranda-Santos I.K."/>
            <person name="Maruyama S.R."/>
        </authorList>
    </citation>
    <scope>NUCLEOTIDE SEQUENCE</scope>
    <source>
        <strain evidence="3">Mato Grasso do Sul</strain>
        <tissue evidence="3">Salivary glands</tissue>
    </source>
</reference>
<feature type="compositionally biased region" description="Basic and acidic residues" evidence="1">
    <location>
        <begin position="133"/>
        <end position="142"/>
    </location>
</feature>
<proteinExistence type="evidence at transcript level"/>
<feature type="compositionally biased region" description="Polar residues" evidence="1">
    <location>
        <begin position="59"/>
        <end position="69"/>
    </location>
</feature>
<feature type="chain" id="PRO_5001521673" evidence="2">
    <location>
        <begin position="23"/>
        <end position="142"/>
    </location>
</feature>
<evidence type="ECO:0000256" key="2">
    <source>
        <dbReference type="SAM" id="SignalP"/>
    </source>
</evidence>
<evidence type="ECO:0000313" key="3">
    <source>
        <dbReference type="EMBL" id="JAC27895.1"/>
    </source>
</evidence>
<dbReference type="EMBL" id="GBBM01007523">
    <property type="protein sequence ID" value="JAC27895.1"/>
    <property type="molecule type" value="mRNA"/>
</dbReference>